<dbReference type="Proteomes" id="UP000823775">
    <property type="component" value="Unassembled WGS sequence"/>
</dbReference>
<keyword evidence="2" id="KW-1185">Reference proteome</keyword>
<name>A0ABS8Y685_DATST</name>
<sequence>MAEMSVPVASLQSFPKSPLCSLSTRKFNSSYGLWVSSATASPSPRFCLISTYNSFRFCAAVVNAASSPQRNRKESMVPPYNVLITGGSKVRCLTGISILRVLLSRHLMLNLIILSASSLFASYPYEKTPRNLKMYGQSLEGSMPLPKVKED</sequence>
<evidence type="ECO:0000313" key="1">
    <source>
        <dbReference type="EMBL" id="MCE5166042.1"/>
    </source>
</evidence>
<comment type="caution">
    <text evidence="1">The sequence shown here is derived from an EMBL/GenBank/DDBJ whole genome shotgun (WGS) entry which is preliminary data.</text>
</comment>
<proteinExistence type="predicted"/>
<reference evidence="1 2" key="1">
    <citation type="journal article" date="2021" name="BMC Genomics">
        <title>Datura genome reveals duplications of psychoactive alkaloid biosynthetic genes and high mutation rate following tissue culture.</title>
        <authorList>
            <person name="Rajewski A."/>
            <person name="Carter-House D."/>
            <person name="Stajich J."/>
            <person name="Litt A."/>
        </authorList>
    </citation>
    <scope>NUCLEOTIDE SEQUENCE [LARGE SCALE GENOMIC DNA]</scope>
    <source>
        <strain evidence="1">AR-01</strain>
    </source>
</reference>
<evidence type="ECO:0000313" key="2">
    <source>
        <dbReference type="Proteomes" id="UP000823775"/>
    </source>
</evidence>
<accession>A0ABS8Y685</accession>
<organism evidence="1 2">
    <name type="scientific">Datura stramonium</name>
    <name type="common">Jimsonweed</name>
    <name type="synonym">Common thornapple</name>
    <dbReference type="NCBI Taxonomy" id="4076"/>
    <lineage>
        <taxon>Eukaryota</taxon>
        <taxon>Viridiplantae</taxon>
        <taxon>Streptophyta</taxon>
        <taxon>Embryophyta</taxon>
        <taxon>Tracheophyta</taxon>
        <taxon>Spermatophyta</taxon>
        <taxon>Magnoliopsida</taxon>
        <taxon>eudicotyledons</taxon>
        <taxon>Gunneridae</taxon>
        <taxon>Pentapetalae</taxon>
        <taxon>asterids</taxon>
        <taxon>lamiids</taxon>
        <taxon>Solanales</taxon>
        <taxon>Solanaceae</taxon>
        <taxon>Solanoideae</taxon>
        <taxon>Datureae</taxon>
        <taxon>Datura</taxon>
    </lineage>
</organism>
<protein>
    <submittedName>
        <fullName evidence="1">Uncharacterized protein</fullName>
    </submittedName>
</protein>
<gene>
    <name evidence="1" type="ORF">HAX54_014300</name>
</gene>
<dbReference type="EMBL" id="JACEIK010018865">
    <property type="protein sequence ID" value="MCE5166042.1"/>
    <property type="molecule type" value="Genomic_DNA"/>
</dbReference>